<proteinExistence type="inferred from homology"/>
<name>A0A2K4FDJ2_9STAP</name>
<dbReference type="RefSeq" id="WP_103371941.1">
    <property type="nucleotide sequence ID" value="NZ_CBCRVO010000002.1"/>
</dbReference>
<dbReference type="Proteomes" id="UP000242712">
    <property type="component" value="Unassembled WGS sequence"/>
</dbReference>
<evidence type="ECO:0000256" key="1">
    <source>
        <dbReference type="ARBA" id="ARBA00006479"/>
    </source>
</evidence>
<dbReference type="OrthoDB" id="9795247at2"/>
<dbReference type="GeneID" id="98298367"/>
<dbReference type="PANTHER" id="PTHR18964">
    <property type="entry name" value="ROK (REPRESSOR, ORF, KINASE) FAMILY"/>
    <property type="match status" value="1"/>
</dbReference>
<comment type="similarity">
    <text evidence="1">Belongs to the ROK (NagC/XylR) family.</text>
</comment>
<dbReference type="SUPFAM" id="SSF53067">
    <property type="entry name" value="Actin-like ATPase domain"/>
    <property type="match status" value="1"/>
</dbReference>
<reference evidence="2 3" key="1">
    <citation type="submission" date="2017-08" db="EMBL/GenBank/DDBJ databases">
        <title>Draft genome sequences of 64 type strains of genus Staph aureus.</title>
        <authorList>
            <person name="Cole K."/>
            <person name="Golubchik T."/>
            <person name="Russell J."/>
            <person name="Foster D."/>
            <person name="Llewelyn M."/>
            <person name="Wilson D."/>
            <person name="Crook D."/>
            <person name="Paul J."/>
        </authorList>
    </citation>
    <scope>NUCLEOTIDE SEQUENCE [LARGE SCALE GENOMIC DNA]</scope>
    <source>
        <strain evidence="2 3">DSM 29875</strain>
    </source>
</reference>
<dbReference type="AlphaFoldDB" id="A0A2K4FDJ2"/>
<protein>
    <submittedName>
        <fullName evidence="2">ROK family protein</fullName>
    </submittedName>
</protein>
<organism evidence="2 3">
    <name type="scientific">Staphylococcus argensis</name>
    <dbReference type="NCBI Taxonomy" id="1607738"/>
    <lineage>
        <taxon>Bacteria</taxon>
        <taxon>Bacillati</taxon>
        <taxon>Bacillota</taxon>
        <taxon>Bacilli</taxon>
        <taxon>Bacillales</taxon>
        <taxon>Staphylococcaceae</taxon>
        <taxon>Staphylococcus</taxon>
    </lineage>
</organism>
<comment type="caution">
    <text evidence="2">The sequence shown here is derived from an EMBL/GenBank/DDBJ whole genome shotgun (WGS) entry which is preliminary data.</text>
</comment>
<dbReference type="PANTHER" id="PTHR18964:SF165">
    <property type="entry name" value="BETA-GLUCOSIDE KINASE"/>
    <property type="match status" value="1"/>
</dbReference>
<dbReference type="Gene3D" id="3.30.420.40">
    <property type="match status" value="2"/>
</dbReference>
<dbReference type="InterPro" id="IPR043129">
    <property type="entry name" value="ATPase_NBD"/>
</dbReference>
<dbReference type="EMBL" id="PPPX01000011">
    <property type="protein sequence ID" value="POA08995.1"/>
    <property type="molecule type" value="Genomic_DNA"/>
</dbReference>
<keyword evidence="3" id="KW-1185">Reference proteome</keyword>
<dbReference type="InterPro" id="IPR000600">
    <property type="entry name" value="ROK"/>
</dbReference>
<gene>
    <name evidence="2" type="ORF">CD039_08390</name>
</gene>
<evidence type="ECO:0000313" key="3">
    <source>
        <dbReference type="Proteomes" id="UP000242712"/>
    </source>
</evidence>
<sequence>MERIAIDVGGTHIKGGIIDAHLTLKDKVKIETPNNIDEKITDAVFELVARYIEKHQLTRPQIGISTAGVVDEEEGHIVYTGPTIPNFNGTNFKTLLSPLSDDVHVYNDVNAALLGELSLYDYDAQNIFCLTLGTGIGGAFYHRDTGLYNGARNRANEIGYLLYRPTDETTYELRGSVRALKQRMQAQHFEYDDDVIKLFELAIDERDLKAQEILNAWSEDVAEGIAQIQILYDPELILIGGGISSQGERLLRYISPKIAHYLPPEYGHARIQTMQTQNDAALYGAVAQFH</sequence>
<dbReference type="Pfam" id="PF00480">
    <property type="entry name" value="ROK"/>
    <property type="match status" value="1"/>
</dbReference>
<accession>A0A2K4FDJ2</accession>
<evidence type="ECO:0000313" key="2">
    <source>
        <dbReference type="EMBL" id="POA08995.1"/>
    </source>
</evidence>